<dbReference type="Gene3D" id="3.40.710.10">
    <property type="entry name" value="DD-peptidase/beta-lactamase superfamily"/>
    <property type="match status" value="1"/>
</dbReference>
<comment type="caution">
    <text evidence="5">The sequence shown here is derived from an EMBL/GenBank/DDBJ whole genome shotgun (WGS) entry which is preliminary data.</text>
</comment>
<dbReference type="Pfam" id="PF03793">
    <property type="entry name" value="PASTA"/>
    <property type="match status" value="1"/>
</dbReference>
<dbReference type="Proteomes" id="UP000702544">
    <property type="component" value="Unassembled WGS sequence"/>
</dbReference>
<name>A0AAE4Z6L2_9BACT</name>
<dbReference type="PANTHER" id="PTHR30627">
    <property type="entry name" value="PEPTIDOGLYCAN D,D-TRANSPEPTIDASE"/>
    <property type="match status" value="1"/>
</dbReference>
<proteinExistence type="predicted"/>
<dbReference type="InterPro" id="IPR005543">
    <property type="entry name" value="PASTA_dom"/>
</dbReference>
<dbReference type="GO" id="GO:0008658">
    <property type="term" value="F:penicillin binding"/>
    <property type="evidence" value="ECO:0007669"/>
    <property type="project" value="InterPro"/>
</dbReference>
<dbReference type="GO" id="GO:0005886">
    <property type="term" value="C:plasma membrane"/>
    <property type="evidence" value="ECO:0007669"/>
    <property type="project" value="TreeGrafter"/>
</dbReference>
<dbReference type="Pfam" id="PF00905">
    <property type="entry name" value="Transpeptidase"/>
    <property type="match status" value="1"/>
</dbReference>
<dbReference type="AlphaFoldDB" id="A0AAE4Z6L2"/>
<reference evidence="5 6" key="1">
    <citation type="submission" date="2020-01" db="EMBL/GenBank/DDBJ databases">
        <title>Genomes assembled from Gulf of Kutch pelagic sediment metagenomes.</title>
        <authorList>
            <person name="Chandrashekar M."/>
            <person name="Mahajan M.S."/>
            <person name="Dave K.J."/>
            <person name="Vatsa P."/>
            <person name="Nathani N.M."/>
        </authorList>
    </citation>
    <scope>NUCLEOTIDE SEQUENCE [LARGE SCALE GENOMIC DNA]</scope>
    <source>
        <strain evidence="5">KS3-K002</strain>
    </source>
</reference>
<dbReference type="EMBL" id="JAACAK010000046">
    <property type="protein sequence ID" value="NIR74543.1"/>
    <property type="molecule type" value="Genomic_DNA"/>
</dbReference>
<accession>A0AAE4Z6L2</accession>
<dbReference type="Gene3D" id="3.90.1310.10">
    <property type="entry name" value="Penicillin-binding protein 2a (Domain 2)"/>
    <property type="match status" value="1"/>
</dbReference>
<dbReference type="SUPFAM" id="SSF54184">
    <property type="entry name" value="Penicillin-binding protein 2x (pbp-2x), c-terminal domain"/>
    <property type="match status" value="1"/>
</dbReference>
<evidence type="ECO:0000313" key="6">
    <source>
        <dbReference type="Proteomes" id="UP000702544"/>
    </source>
</evidence>
<dbReference type="InterPro" id="IPR005311">
    <property type="entry name" value="PBP_dimer"/>
</dbReference>
<evidence type="ECO:0000256" key="3">
    <source>
        <dbReference type="ARBA" id="ARBA00023136"/>
    </source>
</evidence>
<dbReference type="PROSITE" id="PS51178">
    <property type="entry name" value="PASTA"/>
    <property type="match status" value="1"/>
</dbReference>
<dbReference type="Gene3D" id="3.30.10.20">
    <property type="match status" value="1"/>
</dbReference>
<dbReference type="GO" id="GO:0071555">
    <property type="term" value="P:cell wall organization"/>
    <property type="evidence" value="ECO:0007669"/>
    <property type="project" value="TreeGrafter"/>
</dbReference>
<dbReference type="Pfam" id="PF03717">
    <property type="entry name" value="PBP_dimer"/>
    <property type="match status" value="1"/>
</dbReference>
<sequence length="676" mass="72155">MRSEVRQARRRHLRHGLLQLALLLAVAGILLRAFQLQVVQHDHWEQLSLSQNQQRIPVAAPRGTIYDREGRVLAVGRTTYEIAVATNELTNREAAARAVREVLGVRAEVAREIVKGERRWIPLPGRHSAVKKETLEARIEGGIHFTRVVDRFYPRGRLAAEIIGRVDAEGRGQSGLELGFDSLLAGQPGVALRRRIAGGASTVWVTEDLTPPSPGGDLYLTIDAEMQSIAESVLEDAVRNSGAEGGDLLVVDPNTGELLAAASLRVGQPPHLAHLAAATEPFEAGSTLKPFTAAALLEEELAGLSDIVDTGAGLYRTAGRTIHDEHPHGRLNLAQTLTVSSNVGMAMFAERLPTGVQFSYLRDFGFGTPTGLTYPSESSGTLRRPAEWSAQSRASLAIGYEVAVTPLQLAMAYATIANGGLLMRPQLVREARGPDGATRWATRPELIRRVISGAVASEIRGVLAHAVTEGTGQGAGVRGLSVAGKTGTAWRFDREQGYAGGAYTASFVGLIPSDDPQLVILVKLDKPSGAYYGGATAAPVMRSALRAALAGSYWSVPPLMGEPEIPDKQAGVTAGQAPASGPYVFALDAPLMRAQGENDRRQLDDGATVPNVTGLSFRAAAHRLHRSGWRVIVQGGGRVESTRPPVGTRLRRGEAVVLLGSGRSPPDRPTNGSRRR</sequence>
<dbReference type="InterPro" id="IPR012338">
    <property type="entry name" value="Beta-lactam/transpept-like"/>
</dbReference>
<evidence type="ECO:0000256" key="1">
    <source>
        <dbReference type="ARBA" id="ARBA00004370"/>
    </source>
</evidence>
<dbReference type="InterPro" id="IPR001460">
    <property type="entry name" value="PCN-bd_Tpept"/>
</dbReference>
<keyword evidence="2" id="KW-0121">Carboxypeptidase</keyword>
<dbReference type="InterPro" id="IPR036138">
    <property type="entry name" value="PBP_dimer_sf"/>
</dbReference>
<organism evidence="5 6">
    <name type="scientific">Candidatus Kutchimonas denitrificans</name>
    <dbReference type="NCBI Taxonomy" id="3056748"/>
    <lineage>
        <taxon>Bacteria</taxon>
        <taxon>Pseudomonadati</taxon>
        <taxon>Gemmatimonadota</taxon>
        <taxon>Gemmatimonadia</taxon>
        <taxon>Candidatus Palauibacterales</taxon>
        <taxon>Candidatus Palauibacteraceae</taxon>
        <taxon>Candidatus Kutchimonas</taxon>
    </lineage>
</organism>
<dbReference type="SUPFAM" id="SSF56519">
    <property type="entry name" value="Penicillin binding protein dimerisation domain"/>
    <property type="match status" value="1"/>
</dbReference>
<keyword evidence="2" id="KW-0378">Hydrolase</keyword>
<dbReference type="SMART" id="SM00740">
    <property type="entry name" value="PASTA"/>
    <property type="match status" value="1"/>
</dbReference>
<dbReference type="SUPFAM" id="SSF56601">
    <property type="entry name" value="beta-lactamase/transpeptidase-like"/>
    <property type="match status" value="1"/>
</dbReference>
<evidence type="ECO:0000256" key="2">
    <source>
        <dbReference type="ARBA" id="ARBA00022645"/>
    </source>
</evidence>
<dbReference type="PANTHER" id="PTHR30627:SF1">
    <property type="entry name" value="PEPTIDOGLYCAN D,D-TRANSPEPTIDASE FTSI"/>
    <property type="match status" value="1"/>
</dbReference>
<gene>
    <name evidence="5" type="ORF">GWO12_05460</name>
</gene>
<evidence type="ECO:0000259" key="4">
    <source>
        <dbReference type="PROSITE" id="PS51178"/>
    </source>
</evidence>
<protein>
    <submittedName>
        <fullName evidence="5">PASTA domain-containing protein</fullName>
    </submittedName>
</protein>
<comment type="subcellular location">
    <subcellularLocation>
        <location evidence="1">Membrane</location>
    </subcellularLocation>
</comment>
<feature type="domain" description="PASTA" evidence="4">
    <location>
        <begin position="606"/>
        <end position="662"/>
    </location>
</feature>
<keyword evidence="3" id="KW-0472">Membrane</keyword>
<dbReference type="GO" id="GO:0004180">
    <property type="term" value="F:carboxypeptidase activity"/>
    <property type="evidence" value="ECO:0007669"/>
    <property type="project" value="UniProtKB-KW"/>
</dbReference>
<evidence type="ECO:0000313" key="5">
    <source>
        <dbReference type="EMBL" id="NIR74543.1"/>
    </source>
</evidence>
<dbReference type="InterPro" id="IPR050515">
    <property type="entry name" value="Beta-lactam/transpept"/>
</dbReference>
<dbReference type="Gene3D" id="3.30.450.330">
    <property type="match status" value="1"/>
</dbReference>
<keyword evidence="2" id="KW-0645">Protease</keyword>
<dbReference type="CDD" id="cd06577">
    <property type="entry name" value="PASTA_pknB"/>
    <property type="match status" value="1"/>
</dbReference>